<feature type="binding site" evidence="2">
    <location>
        <position position="108"/>
    </location>
    <ligand>
        <name>Fe cation</name>
        <dbReference type="ChEBI" id="CHEBI:24875"/>
    </ligand>
</feature>
<keyword evidence="7" id="KW-1185">Reference proteome</keyword>
<evidence type="ECO:0000313" key="6">
    <source>
        <dbReference type="EMBL" id="AXE19064.1"/>
    </source>
</evidence>
<dbReference type="OrthoDB" id="321327at2"/>
<dbReference type="Proteomes" id="UP000251993">
    <property type="component" value="Chromosome"/>
</dbReference>
<dbReference type="InterPro" id="IPR008778">
    <property type="entry name" value="Pirin_C_dom"/>
</dbReference>
<dbReference type="PIRSF" id="PIRSF006232">
    <property type="entry name" value="Pirin"/>
    <property type="match status" value="1"/>
</dbReference>
<dbReference type="EMBL" id="CP030850">
    <property type="protein sequence ID" value="AXE19064.1"/>
    <property type="molecule type" value="Genomic_DNA"/>
</dbReference>
<protein>
    <submittedName>
        <fullName evidence="6">Pirin family protein</fullName>
    </submittedName>
</protein>
<dbReference type="InterPro" id="IPR003829">
    <property type="entry name" value="Pirin_N_dom"/>
</dbReference>
<dbReference type="InterPro" id="IPR014710">
    <property type="entry name" value="RmlC-like_jellyroll"/>
</dbReference>
<accession>A0A344TK93</accession>
<dbReference type="Pfam" id="PF02678">
    <property type="entry name" value="Pirin"/>
    <property type="match status" value="1"/>
</dbReference>
<evidence type="ECO:0000256" key="1">
    <source>
        <dbReference type="ARBA" id="ARBA00008416"/>
    </source>
</evidence>
<keyword evidence="2" id="KW-0479">Metal-binding</keyword>
<dbReference type="PANTHER" id="PTHR43594">
    <property type="entry name" value="QUERCETIN 2,3-DIOXYGENASE"/>
    <property type="match status" value="1"/>
</dbReference>
<evidence type="ECO:0000256" key="3">
    <source>
        <dbReference type="RuleBase" id="RU003457"/>
    </source>
</evidence>
<dbReference type="KEGG" id="run:DR864_15550"/>
<dbReference type="RefSeq" id="WP_114067844.1">
    <property type="nucleotide sequence ID" value="NZ_CP030850.1"/>
</dbReference>
<feature type="domain" description="Pirin N-terminal" evidence="4">
    <location>
        <begin position="28"/>
        <end position="128"/>
    </location>
</feature>
<reference evidence="6 7" key="1">
    <citation type="submission" date="2018-07" db="EMBL/GenBank/DDBJ databases">
        <title>Genome sequencing of Runella.</title>
        <authorList>
            <person name="Baek M.-G."/>
            <person name="Yi H."/>
        </authorList>
    </citation>
    <scope>NUCLEOTIDE SEQUENCE [LARGE SCALE GENOMIC DNA]</scope>
    <source>
        <strain evidence="6 7">HYN0085</strain>
    </source>
</reference>
<name>A0A344TK93_9BACT</name>
<dbReference type="SUPFAM" id="SSF51182">
    <property type="entry name" value="RmlC-like cupins"/>
    <property type="match status" value="1"/>
</dbReference>
<sequence>MKTFKTISYVWEGRPQQVGDGFVGQSMIPSQRFQDFSPFLMLDHHGPMQVKPSRIPKGVDEHPHRGIETVTVVFEGALQHRDSAGNKGVIFAGDVQWMSAASGLVHEEKHEANFSRQGGILDFVQLWVNLPRAHKMEKPRYQELTSAQIPSVQLNENTQLRVISGELNGIKGPALTYTPVLLAEVIASGESQFELQLPEGFNVAIHVAQGEVVLNNTEKAAAKRIAKLSQQGEWISVSTGIKGARLLILGGEPINEPIASYGPFVMNTQAEIMQTLQDYQSGKMGFLEPVEYSE</sequence>
<dbReference type="AlphaFoldDB" id="A0A344TK93"/>
<dbReference type="Gene3D" id="2.60.120.10">
    <property type="entry name" value="Jelly Rolls"/>
    <property type="match status" value="2"/>
</dbReference>
<dbReference type="CDD" id="cd02909">
    <property type="entry name" value="cupin_pirin_N"/>
    <property type="match status" value="1"/>
</dbReference>
<evidence type="ECO:0000259" key="4">
    <source>
        <dbReference type="Pfam" id="PF02678"/>
    </source>
</evidence>
<evidence type="ECO:0000256" key="2">
    <source>
        <dbReference type="PIRSR" id="PIRSR006232-1"/>
    </source>
</evidence>
<dbReference type="GO" id="GO:0046872">
    <property type="term" value="F:metal ion binding"/>
    <property type="evidence" value="ECO:0007669"/>
    <property type="project" value="UniProtKB-KW"/>
</dbReference>
<dbReference type="InterPro" id="IPR053186">
    <property type="entry name" value="QDO-related"/>
</dbReference>
<dbReference type="InterPro" id="IPR012093">
    <property type="entry name" value="Pirin"/>
</dbReference>
<comment type="cofactor">
    <cofactor evidence="2">
        <name>Fe cation</name>
        <dbReference type="ChEBI" id="CHEBI:24875"/>
    </cofactor>
    <text evidence="2">Binds 1 Fe cation per subunit.</text>
</comment>
<organism evidence="6 7">
    <name type="scientific">Runella rosea</name>
    <dbReference type="NCBI Taxonomy" id="2259595"/>
    <lineage>
        <taxon>Bacteria</taxon>
        <taxon>Pseudomonadati</taxon>
        <taxon>Bacteroidota</taxon>
        <taxon>Cytophagia</taxon>
        <taxon>Cytophagales</taxon>
        <taxon>Spirosomataceae</taxon>
        <taxon>Runella</taxon>
    </lineage>
</organism>
<evidence type="ECO:0000259" key="5">
    <source>
        <dbReference type="Pfam" id="PF05726"/>
    </source>
</evidence>
<dbReference type="Pfam" id="PF05726">
    <property type="entry name" value="Pirin_C"/>
    <property type="match status" value="1"/>
</dbReference>
<feature type="domain" description="Pirin C-terminal" evidence="5">
    <location>
        <begin position="188"/>
        <end position="285"/>
    </location>
</feature>
<dbReference type="PANTHER" id="PTHR43594:SF1">
    <property type="entry name" value="QUERCETIN 2,3-DIOXYGENASE PA2418-RELATED"/>
    <property type="match status" value="1"/>
</dbReference>
<comment type="similarity">
    <text evidence="1 3">Belongs to the pirin family.</text>
</comment>
<feature type="binding site" evidence="2">
    <location>
        <position position="64"/>
    </location>
    <ligand>
        <name>Fe cation</name>
        <dbReference type="ChEBI" id="CHEBI:24875"/>
    </ligand>
</feature>
<dbReference type="CDD" id="cd02247">
    <property type="entry name" value="cupin_pirin_C"/>
    <property type="match status" value="1"/>
</dbReference>
<feature type="binding site" evidence="2">
    <location>
        <position position="106"/>
    </location>
    <ligand>
        <name>Fe cation</name>
        <dbReference type="ChEBI" id="CHEBI:24875"/>
    </ligand>
</feature>
<proteinExistence type="inferred from homology"/>
<evidence type="ECO:0000313" key="7">
    <source>
        <dbReference type="Proteomes" id="UP000251993"/>
    </source>
</evidence>
<gene>
    <name evidence="6" type="ORF">DR864_15550</name>
</gene>
<dbReference type="InterPro" id="IPR011051">
    <property type="entry name" value="RmlC_Cupin_sf"/>
</dbReference>
<feature type="binding site" evidence="2">
    <location>
        <position position="62"/>
    </location>
    <ligand>
        <name>Fe cation</name>
        <dbReference type="ChEBI" id="CHEBI:24875"/>
    </ligand>
</feature>
<keyword evidence="2" id="KW-0408">Iron</keyword>